<gene>
    <name evidence="1" type="ordered locus">VMUT_1415</name>
</gene>
<sequence length="118" mass="13766">MNLVIKMPSPKPVDGLPYRTKIYVNNQVLLPARLIRALGIDWVRYADITIRHNGEVITLRKALLLRTRHTASRQFTIPREVREKYGVMPLDEVEILDIRPLRIKEVSTEQVINGRIRE</sequence>
<dbReference type="eggNOG" id="arCOG03936">
    <property type="taxonomic scope" value="Archaea"/>
</dbReference>
<dbReference type="KEGG" id="vmo:VMUT_1415"/>
<evidence type="ECO:0000313" key="2">
    <source>
        <dbReference type="Proteomes" id="UP000007485"/>
    </source>
</evidence>
<dbReference type="AlphaFoldDB" id="F0QT31"/>
<evidence type="ECO:0008006" key="3">
    <source>
        <dbReference type="Google" id="ProtNLM"/>
    </source>
</evidence>
<evidence type="ECO:0000313" key="1">
    <source>
        <dbReference type="EMBL" id="ADY01620.1"/>
    </source>
</evidence>
<protein>
    <recommendedName>
        <fullName evidence="3">AbrB family transcriptional regulator</fullName>
    </recommendedName>
</protein>
<keyword evidence="2" id="KW-1185">Reference proteome</keyword>
<dbReference type="HOGENOM" id="CLU_167329_0_0_2"/>
<proteinExistence type="predicted"/>
<reference evidence="1 2" key="1">
    <citation type="journal article" date="2011" name="J. Bacteriol.">
        <title>Complete genome sequence of 'Vulcanisaeta moutnovskia' strain 768-28, a novel member of the hyperthermophilic crenarchaeal genus vulcanisaeta.</title>
        <authorList>
            <person name="Gumerov V.M."/>
            <person name="Mardanov A.V."/>
            <person name="Beletsky A.V."/>
            <person name="Prokofeva M.I."/>
            <person name="Bonch-Osmolovskaya E.A."/>
            <person name="Ravin N.V."/>
            <person name="Skryabin K.G."/>
        </authorList>
    </citation>
    <scope>NUCLEOTIDE SEQUENCE [LARGE SCALE GENOMIC DNA]</scope>
    <source>
        <strain evidence="1 2">768-28</strain>
    </source>
</reference>
<dbReference type="Proteomes" id="UP000007485">
    <property type="component" value="Chromosome"/>
</dbReference>
<organism evidence="1 2">
    <name type="scientific">Vulcanisaeta moutnovskia (strain 768-28)</name>
    <dbReference type="NCBI Taxonomy" id="985053"/>
    <lineage>
        <taxon>Archaea</taxon>
        <taxon>Thermoproteota</taxon>
        <taxon>Thermoprotei</taxon>
        <taxon>Thermoproteales</taxon>
        <taxon>Thermoproteaceae</taxon>
        <taxon>Vulcanisaeta</taxon>
    </lineage>
</organism>
<dbReference type="EMBL" id="CP002529">
    <property type="protein sequence ID" value="ADY01620.1"/>
    <property type="molecule type" value="Genomic_DNA"/>
</dbReference>
<name>F0QT31_VULM7</name>
<accession>F0QT31</accession>